<dbReference type="PANTHER" id="PTHR33083:SF50">
    <property type="entry name" value="PROTEIN S40-7"/>
    <property type="match status" value="1"/>
</dbReference>
<sequence>MQLSSSLGRHHELTPMNVPLTENSVMNMMKTTMGKGGFCLHEIVAMSLAQSTMLACSVLEGVGRTLKGRGLRQVRNAVWKQTGFLD</sequence>
<dbReference type="InterPro" id="IPR007608">
    <property type="entry name" value="Senescence_reg_S40"/>
</dbReference>
<gene>
    <name evidence="2" type="ORF">SLEP1_g43280</name>
</gene>
<evidence type="ECO:0000313" key="3">
    <source>
        <dbReference type="Proteomes" id="UP001054252"/>
    </source>
</evidence>
<reference evidence="2 3" key="1">
    <citation type="journal article" date="2021" name="Commun. Biol.">
        <title>The genome of Shorea leprosula (Dipterocarpaceae) highlights the ecological relevance of drought in aseasonal tropical rainforests.</title>
        <authorList>
            <person name="Ng K.K.S."/>
            <person name="Kobayashi M.J."/>
            <person name="Fawcett J.A."/>
            <person name="Hatakeyama M."/>
            <person name="Paape T."/>
            <person name="Ng C.H."/>
            <person name="Ang C.C."/>
            <person name="Tnah L.H."/>
            <person name="Lee C.T."/>
            <person name="Nishiyama T."/>
            <person name="Sese J."/>
            <person name="O'Brien M.J."/>
            <person name="Copetti D."/>
            <person name="Mohd Noor M.I."/>
            <person name="Ong R.C."/>
            <person name="Putra M."/>
            <person name="Sireger I.Z."/>
            <person name="Indrioko S."/>
            <person name="Kosugi Y."/>
            <person name="Izuno A."/>
            <person name="Isagi Y."/>
            <person name="Lee S.L."/>
            <person name="Shimizu K.K."/>
        </authorList>
    </citation>
    <scope>NUCLEOTIDE SEQUENCE [LARGE SCALE GENOMIC DNA]</scope>
    <source>
        <strain evidence="2">214</strain>
    </source>
</reference>
<dbReference type="Proteomes" id="UP001054252">
    <property type="component" value="Unassembled WGS sequence"/>
</dbReference>
<dbReference type="PANTHER" id="PTHR33083">
    <property type="entry name" value="EXPRESSED PROTEIN"/>
    <property type="match status" value="1"/>
</dbReference>
<evidence type="ECO:0000256" key="1">
    <source>
        <dbReference type="ARBA" id="ARBA00034773"/>
    </source>
</evidence>
<evidence type="ECO:0000313" key="2">
    <source>
        <dbReference type="EMBL" id="GKV34952.1"/>
    </source>
</evidence>
<dbReference type="EMBL" id="BPVZ01000108">
    <property type="protein sequence ID" value="GKV34952.1"/>
    <property type="molecule type" value="Genomic_DNA"/>
</dbReference>
<dbReference type="AlphaFoldDB" id="A0AAV5LCS9"/>
<name>A0AAV5LCS9_9ROSI</name>
<dbReference type="Pfam" id="PF04520">
    <property type="entry name" value="Senescence_reg"/>
    <property type="match status" value="1"/>
</dbReference>
<dbReference type="GO" id="GO:0010150">
    <property type="term" value="P:leaf senescence"/>
    <property type="evidence" value="ECO:0007669"/>
    <property type="project" value="UniProtKB-ARBA"/>
</dbReference>
<protein>
    <submittedName>
        <fullName evidence="2">Uncharacterized protein</fullName>
    </submittedName>
</protein>
<proteinExistence type="inferred from homology"/>
<accession>A0AAV5LCS9</accession>
<comment type="caution">
    <text evidence="2">The sequence shown here is derived from an EMBL/GenBank/DDBJ whole genome shotgun (WGS) entry which is preliminary data.</text>
</comment>
<comment type="similarity">
    <text evidence="1">Belongs to the senescence regulator S40 family.</text>
</comment>
<keyword evidence="3" id="KW-1185">Reference proteome</keyword>
<organism evidence="2 3">
    <name type="scientific">Rubroshorea leprosula</name>
    <dbReference type="NCBI Taxonomy" id="152421"/>
    <lineage>
        <taxon>Eukaryota</taxon>
        <taxon>Viridiplantae</taxon>
        <taxon>Streptophyta</taxon>
        <taxon>Embryophyta</taxon>
        <taxon>Tracheophyta</taxon>
        <taxon>Spermatophyta</taxon>
        <taxon>Magnoliopsida</taxon>
        <taxon>eudicotyledons</taxon>
        <taxon>Gunneridae</taxon>
        <taxon>Pentapetalae</taxon>
        <taxon>rosids</taxon>
        <taxon>malvids</taxon>
        <taxon>Malvales</taxon>
        <taxon>Dipterocarpaceae</taxon>
        <taxon>Rubroshorea</taxon>
    </lineage>
</organism>